<keyword evidence="1" id="KW-1133">Transmembrane helix</keyword>
<reference evidence="4 5" key="2">
    <citation type="submission" date="2024-07" db="EMBL/GenBank/DDBJ databases">
        <authorList>
            <person name="Akdeniz Z."/>
        </authorList>
    </citation>
    <scope>NUCLEOTIDE SEQUENCE [LARGE SCALE GENOMIC DNA]</scope>
</reference>
<dbReference type="CDD" id="cd00167">
    <property type="entry name" value="SANT"/>
    <property type="match status" value="1"/>
</dbReference>
<dbReference type="InterPro" id="IPR009057">
    <property type="entry name" value="Homeodomain-like_sf"/>
</dbReference>
<organism evidence="3">
    <name type="scientific">Hexamita inflata</name>
    <dbReference type="NCBI Taxonomy" id="28002"/>
    <lineage>
        <taxon>Eukaryota</taxon>
        <taxon>Metamonada</taxon>
        <taxon>Diplomonadida</taxon>
        <taxon>Hexamitidae</taxon>
        <taxon>Hexamitinae</taxon>
        <taxon>Hexamita</taxon>
    </lineage>
</organism>
<dbReference type="SUPFAM" id="SSF46689">
    <property type="entry name" value="Homeodomain-like"/>
    <property type="match status" value="1"/>
</dbReference>
<dbReference type="PROSITE" id="PS50090">
    <property type="entry name" value="MYB_LIKE"/>
    <property type="match status" value="1"/>
</dbReference>
<keyword evidence="1" id="KW-0812">Transmembrane</keyword>
<evidence type="ECO:0000313" key="5">
    <source>
        <dbReference type="Proteomes" id="UP001642409"/>
    </source>
</evidence>
<evidence type="ECO:0000259" key="2">
    <source>
        <dbReference type="PROSITE" id="PS50090"/>
    </source>
</evidence>
<dbReference type="Pfam" id="PF00249">
    <property type="entry name" value="Myb_DNA-binding"/>
    <property type="match status" value="1"/>
</dbReference>
<keyword evidence="1" id="KW-0472">Membrane</keyword>
<dbReference type="Proteomes" id="UP001642409">
    <property type="component" value="Unassembled WGS sequence"/>
</dbReference>
<dbReference type="EMBL" id="CAXDID020000197">
    <property type="protein sequence ID" value="CAL6053592.1"/>
    <property type="molecule type" value="Genomic_DNA"/>
</dbReference>
<dbReference type="Gene3D" id="1.10.10.60">
    <property type="entry name" value="Homeodomain-like"/>
    <property type="match status" value="1"/>
</dbReference>
<name>A0AA86PHJ9_9EUKA</name>
<comment type="caution">
    <text evidence="3">The sequence shown here is derived from an EMBL/GenBank/DDBJ whole genome shotgun (WGS) entry which is preliminary data.</text>
</comment>
<protein>
    <recommendedName>
        <fullName evidence="2">Myb-like domain-containing protein</fullName>
    </recommendedName>
</protein>
<dbReference type="AlphaFoldDB" id="A0AA86PHJ9"/>
<sequence length="303" mass="35598">MKRIVFCLSHCQFNIICIFALRLFVWWRQYFSEVMRNETVARSWIYVLYLEQFFICAIIAYIVPSNIIIIYSCQRAIFVFIHTTGAIIRLSSRSQLYYKQIFSNSGFNLQTNFVLKPCFIELSTFHFSKTVKVEICQSFSVCLESLKQERIRYVAQMITALQADNKHQNQITNIQFVIYFVNKSLQTCLHRTKPIVQFIPPQMSYHFWTEEEGALLVAAVKKYGFRWEEIQFKVFPGLSVAKLKNKFYSDRRFKADAALPLTDEEKLGLKRRKRAPVPVEAKEAPSSEVDVDQLVMALRQMIQ</sequence>
<evidence type="ECO:0000313" key="3">
    <source>
        <dbReference type="EMBL" id="CAI9939720.1"/>
    </source>
</evidence>
<gene>
    <name evidence="3" type="ORF">HINF_LOCUS27365</name>
    <name evidence="4" type="ORF">HINF_LOCUS45448</name>
</gene>
<keyword evidence="5" id="KW-1185">Reference proteome</keyword>
<proteinExistence type="predicted"/>
<feature type="transmembrane region" description="Helical" evidence="1">
    <location>
        <begin position="43"/>
        <end position="62"/>
    </location>
</feature>
<feature type="transmembrane region" description="Helical" evidence="1">
    <location>
        <begin position="12"/>
        <end position="31"/>
    </location>
</feature>
<accession>A0AA86PHJ9</accession>
<reference evidence="3" key="1">
    <citation type="submission" date="2023-06" db="EMBL/GenBank/DDBJ databases">
        <authorList>
            <person name="Kurt Z."/>
        </authorList>
    </citation>
    <scope>NUCLEOTIDE SEQUENCE</scope>
</reference>
<evidence type="ECO:0000313" key="4">
    <source>
        <dbReference type="EMBL" id="CAL6053592.1"/>
    </source>
</evidence>
<feature type="domain" description="Myb-like" evidence="2">
    <location>
        <begin position="200"/>
        <end position="247"/>
    </location>
</feature>
<dbReference type="EMBL" id="CATOUU010000667">
    <property type="protein sequence ID" value="CAI9939720.1"/>
    <property type="molecule type" value="Genomic_DNA"/>
</dbReference>
<dbReference type="InterPro" id="IPR001005">
    <property type="entry name" value="SANT/Myb"/>
</dbReference>
<evidence type="ECO:0000256" key="1">
    <source>
        <dbReference type="SAM" id="Phobius"/>
    </source>
</evidence>